<keyword evidence="2" id="KW-0812">Transmembrane</keyword>
<organism evidence="3 4">
    <name type="scientific">Streptomyces shenzhenensis</name>
    <dbReference type="NCBI Taxonomy" id="943815"/>
    <lineage>
        <taxon>Bacteria</taxon>
        <taxon>Bacillati</taxon>
        <taxon>Actinomycetota</taxon>
        <taxon>Actinomycetes</taxon>
        <taxon>Kitasatosporales</taxon>
        <taxon>Streptomycetaceae</taxon>
        <taxon>Streptomyces</taxon>
    </lineage>
</organism>
<evidence type="ECO:0000313" key="3">
    <source>
        <dbReference type="EMBL" id="RMB83432.1"/>
    </source>
</evidence>
<keyword evidence="2" id="KW-1133">Transmembrane helix</keyword>
<dbReference type="OrthoDB" id="4333945at2"/>
<keyword evidence="2" id="KW-0472">Membrane</keyword>
<sequence length="2769" mass="293834">MPRPTDWSALGLGGDPTPGDPDRIDSVITSQDSLVTLADTIDEGLTSIKNTTDGVFVGKTADALRKVIDEDLRNYVSTFRQAHKDAQGALRTYVGVMREQQRRADEALTAAAALAEDDEAGREEQKSIAEDAASRLESAAGTAASVLREAAYSIASPIDECEEFWKALGWLALILVIPAMIVGGPLALFTIALNVALLIKTAVDFSQGKASITDLVLSIIGVIAPSTKGMRLGDLWKGLKGLGSGAFNGARNLFMGGPNAFGLFGRLTLGIDDVFRASNAWLRGLNGINGLKFTAGVRFMPGPKGFTLGGHAFSGGVRFVPAAVDLTVINLMGAKTFFGLRSLLGAVNGIRGIGASLGSSLVNGVRGLNGLRLFLPVAADELGHGLVFALKIGVIDRGVFGMYRYGAFAGGQFLGAGSKISGGVASGLSLMHPVGDLGSLPHINAAQFAPSGGGSFGTGLHGLPSLSVSDSIGRINISGFQGLGSSFHTPVPGIGAKLVDVPATGSLGVAGVHLPTLGPVSSVSAPGMNGVHVPSAGAGVGTVGVQHIALPHLGTSGVGRLDQTAVGGLGTVHTPSLGQLGVPTPGQAHVPTPGQVNAPAVGQVNVPSLGSVTHGPAVARTDAPAVGARVSDLPAVNGAGRVDVPSVSQVGLPSIARSVDVAAPSVARVEVPAIGRSVDVSTPSIAQVDVAVPGRAGHTDVATPSGGEPGAVDVGHGAVPSVPAPHAETPAVRTGHLAAPAQTVPVDGVRTPPVGQVAPGPHATAVPPAAVEVSRVSPTPAPSPAASGGLGHPGNGAVFVDLPKLGRVDLSALAQRTVEVRMMRGIQLNLQHTFSDIDVSLPGVRVDVRPGTGAERAQVTLANPDHVQGLSARHIDANGQDVLRIEHVLPDGTTHRWSYALQAPDYGRIGDMQIIPAGAQTSHIELMPVTGSSHTSAPAGAVPVPAAPAPRVLDVPGLQGARIELRFDGPSGGVSEVRAVTDGVHGLPPLTVQRVPRPGGTDLVRVERQVSAVEMRSIELVRDGDGLRPVSDERLITLAGGDFRGTKVAIDVLNGDTARHVPRADTPAPVGRVGWDGSELLLPTGRGFQLFDPGNGLPTRTGTRLADGAGGNVHVVPSRDGHTLHFTDADNNPTPPPPNTHITPQTNGSFRLHHNNHHIILSPNGTHTHNATHLHGTDEYALQDTHTNTHTRVDTHGTDRGPITLHHNEFHIPTDRGFQLYDADNGHPTRTGTHLTDDAGGNVHVVPSRDGHTLHFTDAHNNPTPPPPNTHITPQTNGSFRLQHNHHHIILTPNGTHTHNATHLHGTDEYALQDTHTNTHTRVDTHGTDRGPITLHHNEFHIPTDRGFQLYDADNGHPTRTGTHLTDDAGGNVHVVPSRDGHTLHFTDAHNNPTPPPPNTHITPQTNGSFRLHHNNHHIILTPNGTHTHNATHLHGTDEYALQDTHTNTPTRVDTHGTDRGPITLHHNEFHFPAGIANRTRFHALNGDHTHDLLTLQGGPHAGQQVRIAPDGTATLPGATVHAQPGGAWRIQQDSRGIVVAPDGTFTHDVVALAGTPHFAHLPHGGGPAALRAGDGANVPHGSVTSRPDGRLVVVDGATTRLHTPDGRTEFTATRLATGESIRVRPGGARELLDTHLTGVDGTTVTVRPHGGHHLTGADGTVRLFDGAGTHTHTRTPPADGGHVVRVDDGHGAHAFDAVQLSDGVGARFVRTDTHTLLDGDLNAVPGTPHGTFSRTPDGGYRIDHPGPGPHHGEYKVYDGDGRLTGQRINVIDRGTVKPNEYLRLDHAADGATGPSWVRVRLDATGVPVRAPSTQRWYDAGTIDGKGLGTGRVGLTSHSGVPVMERRTLPGGHTVDAYHSRAGVGTFGRLNQRGVWTEFAADGTVVRAGTRHWGESGRSWFDVTGSGSGSPRVRHFQENPDGGHVLAELDNRPFTQGFAGPTRWTRFDGEFKQVAEGTRSWGPGRGFTDSMPHPVTGERVVMQEKWGRFQWSPHDVRRYQQTELGADGVPQKDYTSWSAHGKENGRGLTLENGDFLESRRFAEQRPPVAFRWTMSGDYRAANLHAVPWLRGDSKLQLHHWSQTAADGTSTHGIRFISMNGTVTDVTRGGEVVRETRKLLGGDTVKTGDVQLPDGVARRDGYLPFSQGEGKPRGHRTYHQPDFDPLPARLGNNLPPVRWQEKITTDLRDFDWYSPDAAKEWRVVRVGLADGTVVDFRPTPGRPDRIGHLGGGDWTRYDHHGLVVARKDTWPAPGGGRPVEVTSTGMLDGNVRWTDNLGNNGVRKVNFDRGDVTRWGWDRESFQDFDATGALVRDHRLLADGTVVDAWRGPAPNSGWHWNKAGADGAVKNFGTGTADRVRQWFDGHGNPLADWQAGARFEDSVTSLDHRVVQEIPARPAGTPHLADSPHRIREYVPSPGDAFKAHAWKEYENGIELGRKVELPDGTFLESEDWHKQWRRFGKDGVTLIEERTISGYVWRTDFLGRHTLIGRETNFTGVFNEYRGFSRMWREPNRWEWGHTHNGVSTYTPFVDKAAQAVVVDMVQEWLLDFGVNLAVYGIVAAATGTPFGWSDVGKAAFGATVAAGVKGGFAAGHFAVHRGGPWKTGLSQIDMGTPYSRRPNDDTWASEFAGNERVTRWRSGTYDFGMGLVSGSVSGFISGAATAAIFGIKDKDGNTVHLQGGDALLAGLYGVAGGVAGAVSLGMARTALTQNLAGRWYHRQGFFDIFAVAGLGKLIDKIFANMYLAGTLRESINPGWYQGSGEDNQNGGPR</sequence>
<feature type="region of interest" description="Disordered" evidence="1">
    <location>
        <begin position="1"/>
        <end position="21"/>
    </location>
</feature>
<evidence type="ECO:0000256" key="1">
    <source>
        <dbReference type="SAM" id="MobiDB-lite"/>
    </source>
</evidence>
<evidence type="ECO:0000256" key="2">
    <source>
        <dbReference type="SAM" id="Phobius"/>
    </source>
</evidence>
<name>A0A3M0I589_9ACTN</name>
<feature type="region of interest" description="Disordered" evidence="1">
    <location>
        <begin position="2141"/>
        <end position="2169"/>
    </location>
</feature>
<dbReference type="Proteomes" id="UP000270471">
    <property type="component" value="Unassembled WGS sequence"/>
</dbReference>
<comment type="caution">
    <text evidence="3">The sequence shown here is derived from an EMBL/GenBank/DDBJ whole genome shotgun (WGS) entry which is preliminary data.</text>
</comment>
<proteinExistence type="predicted"/>
<gene>
    <name evidence="3" type="ORF">CTZ28_24050</name>
</gene>
<dbReference type="EMBL" id="PENI01000016">
    <property type="protein sequence ID" value="RMB83432.1"/>
    <property type="molecule type" value="Genomic_DNA"/>
</dbReference>
<accession>A0A3M0I589</accession>
<evidence type="ECO:0000313" key="4">
    <source>
        <dbReference type="Proteomes" id="UP000270471"/>
    </source>
</evidence>
<dbReference type="RefSeq" id="WP_121891788.1">
    <property type="nucleotide sequence ID" value="NZ_PENI01000016.1"/>
</dbReference>
<feature type="transmembrane region" description="Helical" evidence="2">
    <location>
        <begin position="170"/>
        <end position="199"/>
    </location>
</feature>
<reference evidence="3 4" key="1">
    <citation type="submission" date="2017-11" db="EMBL/GenBank/DDBJ databases">
        <title>Draft genome of actinobacteria isolated from guarana (Paullinia cupana (Mart.) Ducke.</title>
        <authorList>
            <person name="Siqueira K.A."/>
            <person name="Liotti R.G."/>
            <person name="Mendes T.A.O."/>
            <person name="Soares M.A."/>
        </authorList>
    </citation>
    <scope>NUCLEOTIDE SEQUENCE [LARGE SCALE GENOMIC DNA]</scope>
    <source>
        <strain evidence="3 4">193</strain>
    </source>
</reference>
<protein>
    <submittedName>
        <fullName evidence="3">Uncharacterized protein</fullName>
    </submittedName>
</protein>
<keyword evidence="4" id="KW-1185">Reference proteome</keyword>